<evidence type="ECO:0000313" key="5">
    <source>
        <dbReference type="Proteomes" id="UP000315496"/>
    </source>
</evidence>
<name>A0A3S7RND2_GIAMU</name>
<reference evidence="4 5" key="2">
    <citation type="submission" date="2019-05" db="EMBL/GenBank/DDBJ databases">
        <title>The compact genome of Giardia muris reveals important steps in the evolution of intestinal protozoan parasites.</title>
        <authorList>
            <person name="Xu F."/>
            <person name="Jimenez-Gonzalez A."/>
            <person name="Einarsson E."/>
            <person name="Astvaldsson A."/>
            <person name="Peirasmaki D."/>
            <person name="Eckmann L."/>
            <person name="Andersson J.O."/>
            <person name="Svard S.G."/>
            <person name="Jerlstrom-Hultqvist J."/>
        </authorList>
    </citation>
    <scope>NUCLEOTIDE SEQUENCE [LARGE SCALE GENOMIC DNA]</scope>
    <source>
        <strain evidence="4 5">Roberts-Thomson</strain>
    </source>
</reference>
<organism evidence="3">
    <name type="scientific">Giardia muris</name>
    <dbReference type="NCBI Taxonomy" id="5742"/>
    <lineage>
        <taxon>Eukaryota</taxon>
        <taxon>Metamonada</taxon>
        <taxon>Diplomonadida</taxon>
        <taxon>Hexamitidae</taxon>
        <taxon>Giardiinae</taxon>
        <taxon>Giardia</taxon>
    </lineage>
</organism>
<dbReference type="GO" id="GO:0016491">
    <property type="term" value="F:oxidoreductase activity"/>
    <property type="evidence" value="ECO:0007669"/>
    <property type="project" value="UniProtKB-KW"/>
</dbReference>
<evidence type="ECO:0000313" key="4">
    <source>
        <dbReference type="EMBL" id="TNJ30608.1"/>
    </source>
</evidence>
<accession>A0A3S7RND2</accession>
<keyword evidence="5" id="KW-1185">Reference proteome</keyword>
<keyword evidence="2" id="KW-0560">Oxidoreductase</keyword>
<dbReference type="PANTHER" id="PTHR43656:SF2">
    <property type="entry name" value="BINDING OXIDOREDUCTASE, PUTATIVE (AFU_ORTHOLOGUE AFUA_2G08260)-RELATED"/>
    <property type="match status" value="1"/>
</dbReference>
<protein>
    <submittedName>
        <fullName evidence="3 4">FAD/FMN dependent oxidoreductase</fullName>
    </submittedName>
</protein>
<gene>
    <name evidence="3" type="ORF">GM_12238</name>
    <name evidence="4" type="ORF">GMRT_12238</name>
</gene>
<sequence length="420" mass="46704">MEQIALPCGHVLRSPLVKAPLFEAMADKHGVPTERYVRLYSRFAENADISLLVTGNIMVTPKGNNFPGTVCLTSQDNVGMTSQTVRCLYTTALNVSAHCHQLRLIGELNHGGRTVPKNLYRSNFAGNQSGLYHKKVIACTKRRPTENLVSYARPLSILEELRSYGLCDTPILDEVIADFANAAHCLVMRCAFNGVHINAAGEYLLGDILRNDGWSVLRTLLRSVRQAIGRFSILGLKISFPQIDILRFLGNLATLVCDPHISIDILDISTLDYIAQSDETYPREVGTVLREILAHKGSICRLMVTGGFRSKLQAEIFRNETGVSLVGFGRPFCLPEPFGENTALIVAQDLPMTRGERAMVKALKPLIPHLSLPLSTLYWVQCLHALADGTVRTNLEVSKILRPKKILAWYMSWCYRRSPS</sequence>
<dbReference type="InterPro" id="IPR051799">
    <property type="entry name" value="NADH_flavin_oxidoreductase"/>
</dbReference>
<proteinExistence type="predicted"/>
<dbReference type="InterPro" id="IPR013785">
    <property type="entry name" value="Aldolase_TIM"/>
</dbReference>
<keyword evidence="1" id="KW-0285">Flavoprotein</keyword>
<dbReference type="SUPFAM" id="SSF51395">
    <property type="entry name" value="FMN-linked oxidoreductases"/>
    <property type="match status" value="1"/>
</dbReference>
<dbReference type="Gene3D" id="3.20.20.70">
    <property type="entry name" value="Aldolase class I"/>
    <property type="match status" value="1"/>
</dbReference>
<dbReference type="EMBL" id="VDLU01000001">
    <property type="protein sequence ID" value="TNJ30608.1"/>
    <property type="molecule type" value="Genomic_DNA"/>
</dbReference>
<dbReference type="PANTHER" id="PTHR43656">
    <property type="entry name" value="BINDING OXIDOREDUCTASE, PUTATIVE (AFU_ORTHOLOGUE AFUA_2G08260)-RELATED"/>
    <property type="match status" value="1"/>
</dbReference>
<evidence type="ECO:0000256" key="2">
    <source>
        <dbReference type="ARBA" id="ARBA00023002"/>
    </source>
</evidence>
<reference evidence="3" key="1">
    <citation type="submission" date="2017-12" db="EMBL/GenBank/DDBJ databases">
        <title>Evolution of oxygen defenses in diplomonads: an ancestral core extended with laterally acquired functions.</title>
        <authorList>
            <person name="Jimenez-Gonzalez A."/>
            <person name="Xu F."/>
            <person name="Andersson J.O."/>
        </authorList>
    </citation>
    <scope>NUCLEOTIDE SEQUENCE</scope>
</reference>
<dbReference type="AlphaFoldDB" id="A0A3S7RND2"/>
<evidence type="ECO:0000256" key="1">
    <source>
        <dbReference type="ARBA" id="ARBA00022630"/>
    </source>
</evidence>
<dbReference type="VEuPathDB" id="GiardiaDB:GMRT_12238"/>
<dbReference type="EMBL" id="MG708242">
    <property type="protein sequence ID" value="AXQ17126.1"/>
    <property type="molecule type" value="Genomic_DNA"/>
</dbReference>
<dbReference type="OrthoDB" id="1663137at2759"/>
<evidence type="ECO:0000313" key="3">
    <source>
        <dbReference type="EMBL" id="AXQ17126.1"/>
    </source>
</evidence>
<dbReference type="Proteomes" id="UP000315496">
    <property type="component" value="Chromosome 1"/>
</dbReference>